<evidence type="ECO:0000256" key="1">
    <source>
        <dbReference type="ARBA" id="ARBA00022574"/>
    </source>
</evidence>
<dbReference type="Pfam" id="PF00400">
    <property type="entry name" value="WD40"/>
    <property type="match status" value="2"/>
</dbReference>
<evidence type="ECO:0000256" key="2">
    <source>
        <dbReference type="ARBA" id="ARBA00022737"/>
    </source>
</evidence>
<dbReference type="PROSITE" id="PS00678">
    <property type="entry name" value="WD_REPEATS_1"/>
    <property type="match status" value="1"/>
</dbReference>
<evidence type="ECO:0000313" key="4">
    <source>
        <dbReference type="EMBL" id="EDM00501.1"/>
    </source>
</evidence>
<dbReference type="SUPFAM" id="SSF50978">
    <property type="entry name" value="WD40 repeat-like"/>
    <property type="match status" value="1"/>
</dbReference>
<reference evidence="4 5" key="2">
    <citation type="submission" date="2005-09" db="EMBL/GenBank/DDBJ databases">
        <authorList>
            <person name="Mural R.J."/>
            <person name="Li P.W."/>
            <person name="Adams M.D."/>
            <person name="Amanatides P.G."/>
            <person name="Baden-Tillson H."/>
            <person name="Barnstead M."/>
            <person name="Chin S.H."/>
            <person name="Dew I."/>
            <person name="Evans C.A."/>
            <person name="Ferriera S."/>
            <person name="Flanigan M."/>
            <person name="Fosler C."/>
            <person name="Glodek A."/>
            <person name="Gu Z."/>
            <person name="Holt R.A."/>
            <person name="Jennings D."/>
            <person name="Kraft C.L."/>
            <person name="Lu F."/>
            <person name="Nguyen T."/>
            <person name="Nusskern D.R."/>
            <person name="Pfannkoch C.M."/>
            <person name="Sitter C."/>
            <person name="Sutton G.G."/>
            <person name="Venter J.C."/>
            <person name="Wang Z."/>
            <person name="Woodage T."/>
            <person name="Zheng X.H."/>
            <person name="Zhong F."/>
        </authorList>
    </citation>
    <scope>NUCLEOTIDE SEQUENCE [LARGE SCALE GENOMIC DNA]</scope>
    <source>
        <strain evidence="4">BN</strain>
        <strain evidence="5">BN, Sprague-Dawley</strain>
    </source>
</reference>
<keyword evidence="2" id="KW-0677">Repeat</keyword>
<dbReference type="PROSITE" id="PS50082">
    <property type="entry name" value="WD_REPEATS_2"/>
    <property type="match status" value="2"/>
</dbReference>
<dbReference type="Gene3D" id="2.130.10.10">
    <property type="entry name" value="YVTN repeat-like/Quinoprotein amine dehydrogenase"/>
    <property type="match status" value="1"/>
</dbReference>
<proteinExistence type="predicted"/>
<name>A6JEV7_RAT</name>
<dbReference type="EMBL" id="CH473983">
    <property type="protein sequence ID" value="EDM00502.1"/>
    <property type="molecule type" value="Genomic_DNA"/>
</dbReference>
<dbReference type="InterPro" id="IPR019775">
    <property type="entry name" value="WD40_repeat_CS"/>
</dbReference>
<dbReference type="PROSITE" id="PS50294">
    <property type="entry name" value="WD_REPEATS_REGION"/>
    <property type="match status" value="2"/>
</dbReference>
<reference evidence="4" key="1">
    <citation type="journal article" date="2005" name="Genome Res.">
        <title>Gene and alternative splicing annotation with AIR.</title>
        <authorList>
            <person name="Florea L."/>
            <person name="Di Francesco V."/>
            <person name="Miller J."/>
            <person name="Turner R."/>
            <person name="Yao A."/>
            <person name="Harris M."/>
            <person name="Walenz B."/>
            <person name="Mobarry C."/>
            <person name="Merkulov G.V."/>
            <person name="Charlab R."/>
            <person name="Dew I."/>
            <person name="Deng Z."/>
            <person name="Istrail S."/>
            <person name="Li P."/>
            <person name="Sutton G."/>
        </authorList>
    </citation>
    <scope>NUCLEOTIDE SEQUENCE</scope>
    <source>
        <strain evidence="4">BN</strain>
    </source>
</reference>
<gene>
    <name evidence="4" type="primary">RGD1562587_predicted</name>
    <name evidence="4" type="ORF">rCG_37793</name>
</gene>
<dbReference type="Proteomes" id="UP000234681">
    <property type="component" value="Chromosome 3"/>
</dbReference>
<dbReference type="InterPro" id="IPR001680">
    <property type="entry name" value="WD40_rpt"/>
</dbReference>
<dbReference type="PANTHER" id="PTHR19879">
    <property type="entry name" value="TRANSCRIPTION INITIATION FACTOR TFIID"/>
    <property type="match status" value="1"/>
</dbReference>
<dbReference type="AlphaFoldDB" id="A6JEV7"/>
<organism evidence="4 5">
    <name type="scientific">Rattus norvegicus</name>
    <name type="common">Rat</name>
    <dbReference type="NCBI Taxonomy" id="10116"/>
    <lineage>
        <taxon>Eukaryota</taxon>
        <taxon>Metazoa</taxon>
        <taxon>Chordata</taxon>
        <taxon>Craniata</taxon>
        <taxon>Vertebrata</taxon>
        <taxon>Euteleostomi</taxon>
        <taxon>Mammalia</taxon>
        <taxon>Eutheria</taxon>
        <taxon>Euarchontoglires</taxon>
        <taxon>Glires</taxon>
        <taxon>Rodentia</taxon>
        <taxon>Myomorpha</taxon>
        <taxon>Muroidea</taxon>
        <taxon>Muridae</taxon>
        <taxon>Murinae</taxon>
        <taxon>Rattus</taxon>
    </lineage>
</organism>
<keyword evidence="1 3" id="KW-0853">WD repeat</keyword>
<dbReference type="PANTHER" id="PTHR19879:SF9">
    <property type="entry name" value="TRANSCRIPTION INITIATION FACTOR TFIID SUBUNIT 5"/>
    <property type="match status" value="1"/>
</dbReference>
<evidence type="ECO:0000313" key="5">
    <source>
        <dbReference type="Proteomes" id="UP000234681"/>
    </source>
</evidence>
<evidence type="ECO:0000256" key="3">
    <source>
        <dbReference type="PROSITE-ProRule" id="PRU00221"/>
    </source>
</evidence>
<feature type="repeat" description="WD" evidence="3">
    <location>
        <begin position="17"/>
        <end position="58"/>
    </location>
</feature>
<dbReference type="EMBL" id="CH473983">
    <property type="protein sequence ID" value="EDM00501.1"/>
    <property type="molecule type" value="Genomic_DNA"/>
</dbReference>
<dbReference type="InterPro" id="IPR015943">
    <property type="entry name" value="WD40/YVTN_repeat-like_dom_sf"/>
</dbReference>
<sequence>MNIRAPTKLAVGRVRFYGQHHGEVNCSAFSPDGRNLITASDDGCVYVWGTKSGRLLWRLAGHKGPVKSCRFSPDGRLVASSSCDHTIRLWDVAKAKCLHVLKVRPQCALLAWAL</sequence>
<dbReference type="SMART" id="SM00320">
    <property type="entry name" value="WD40"/>
    <property type="match status" value="2"/>
</dbReference>
<protein>
    <submittedName>
        <fullName evidence="4">Similar to cis-Golgi matrix protein GM130 (Predicted), isoform CRA_a</fullName>
    </submittedName>
</protein>
<accession>A6JEV7</accession>
<dbReference type="InterPro" id="IPR036322">
    <property type="entry name" value="WD40_repeat_dom_sf"/>
</dbReference>
<feature type="repeat" description="WD" evidence="3">
    <location>
        <begin position="59"/>
        <end position="100"/>
    </location>
</feature>